<reference evidence="6 7" key="1">
    <citation type="submission" date="2020-08" db="EMBL/GenBank/DDBJ databases">
        <title>Genomic Encyclopedia of Type Strains, Phase IV (KMG-IV): sequencing the most valuable type-strain genomes for metagenomic binning, comparative biology and taxonomic classification.</title>
        <authorList>
            <person name="Goeker M."/>
        </authorList>
    </citation>
    <scope>NUCLEOTIDE SEQUENCE [LARGE SCALE GENOMIC DNA]</scope>
    <source>
        <strain evidence="6 7">DSM 26189</strain>
    </source>
</reference>
<keyword evidence="7" id="KW-1185">Reference proteome</keyword>
<dbReference type="PANTHER" id="PTHR30629">
    <property type="entry name" value="PROPHAGE INTEGRASE"/>
    <property type="match status" value="1"/>
</dbReference>
<keyword evidence="3" id="KW-0238">DNA-binding</keyword>
<comment type="caution">
    <text evidence="6">The sequence shown here is derived from an EMBL/GenBank/DDBJ whole genome shotgun (WGS) entry which is preliminary data.</text>
</comment>
<dbReference type="Proteomes" id="UP000571950">
    <property type="component" value="Unassembled WGS sequence"/>
</dbReference>
<accession>A0A7W6BM83</accession>
<dbReference type="InterPro" id="IPR013762">
    <property type="entry name" value="Integrase-like_cat_sf"/>
</dbReference>
<gene>
    <name evidence="6" type="ORF">GGR43_003262</name>
</gene>
<dbReference type="Pfam" id="PF13356">
    <property type="entry name" value="Arm-DNA-bind_3"/>
    <property type="match status" value="1"/>
</dbReference>
<evidence type="ECO:0000256" key="4">
    <source>
        <dbReference type="ARBA" id="ARBA00023172"/>
    </source>
</evidence>
<dbReference type="GO" id="GO:0015074">
    <property type="term" value="P:DNA integration"/>
    <property type="evidence" value="ECO:0007669"/>
    <property type="project" value="UniProtKB-KW"/>
</dbReference>
<dbReference type="GO" id="GO:0003677">
    <property type="term" value="F:DNA binding"/>
    <property type="evidence" value="ECO:0007669"/>
    <property type="project" value="UniProtKB-KW"/>
</dbReference>
<dbReference type="InterPro" id="IPR002104">
    <property type="entry name" value="Integrase_catalytic"/>
</dbReference>
<dbReference type="InterPro" id="IPR010998">
    <property type="entry name" value="Integrase_recombinase_N"/>
</dbReference>
<dbReference type="SUPFAM" id="SSF56349">
    <property type="entry name" value="DNA breaking-rejoining enzymes"/>
    <property type="match status" value="1"/>
</dbReference>
<evidence type="ECO:0000313" key="6">
    <source>
        <dbReference type="EMBL" id="MBB3927531.1"/>
    </source>
</evidence>
<keyword evidence="2" id="KW-0229">DNA integration</keyword>
<dbReference type="PANTHER" id="PTHR30629:SF2">
    <property type="entry name" value="PROPHAGE INTEGRASE INTS-RELATED"/>
    <property type="match status" value="1"/>
</dbReference>
<evidence type="ECO:0000256" key="2">
    <source>
        <dbReference type="ARBA" id="ARBA00022908"/>
    </source>
</evidence>
<dbReference type="Gene3D" id="1.10.150.130">
    <property type="match status" value="1"/>
</dbReference>
<comment type="similarity">
    <text evidence="1">Belongs to the 'phage' integrase family.</text>
</comment>
<evidence type="ECO:0000313" key="7">
    <source>
        <dbReference type="Proteomes" id="UP000571950"/>
    </source>
</evidence>
<dbReference type="InterPro" id="IPR011010">
    <property type="entry name" value="DNA_brk_join_enz"/>
</dbReference>
<dbReference type="InterPro" id="IPR025166">
    <property type="entry name" value="Integrase_DNA_bind_dom"/>
</dbReference>
<organism evidence="6 7">
    <name type="scientific">Sphingobium jiangsuense</name>
    <dbReference type="NCBI Taxonomy" id="870476"/>
    <lineage>
        <taxon>Bacteria</taxon>
        <taxon>Pseudomonadati</taxon>
        <taxon>Pseudomonadota</taxon>
        <taxon>Alphaproteobacteria</taxon>
        <taxon>Sphingomonadales</taxon>
        <taxon>Sphingomonadaceae</taxon>
        <taxon>Sphingobium</taxon>
    </lineage>
</organism>
<dbReference type="EMBL" id="JACIDT010000012">
    <property type="protein sequence ID" value="MBB3927531.1"/>
    <property type="molecule type" value="Genomic_DNA"/>
</dbReference>
<dbReference type="Pfam" id="PF00589">
    <property type="entry name" value="Phage_integrase"/>
    <property type="match status" value="1"/>
</dbReference>
<evidence type="ECO:0000259" key="5">
    <source>
        <dbReference type="PROSITE" id="PS51898"/>
    </source>
</evidence>
<dbReference type="PROSITE" id="PS51898">
    <property type="entry name" value="TYR_RECOMBINASE"/>
    <property type="match status" value="1"/>
</dbReference>
<dbReference type="GO" id="GO:0006310">
    <property type="term" value="P:DNA recombination"/>
    <property type="evidence" value="ECO:0007669"/>
    <property type="project" value="UniProtKB-KW"/>
</dbReference>
<evidence type="ECO:0000256" key="1">
    <source>
        <dbReference type="ARBA" id="ARBA00008857"/>
    </source>
</evidence>
<evidence type="ECO:0000256" key="3">
    <source>
        <dbReference type="ARBA" id="ARBA00023125"/>
    </source>
</evidence>
<name>A0A7W6BM83_9SPHN</name>
<dbReference type="InterPro" id="IPR050808">
    <property type="entry name" value="Phage_Integrase"/>
</dbReference>
<dbReference type="AlphaFoldDB" id="A0A7W6BM83"/>
<dbReference type="Gene3D" id="3.30.160.390">
    <property type="entry name" value="Integrase, DNA-binding domain"/>
    <property type="match status" value="1"/>
</dbReference>
<proteinExistence type="inferred from homology"/>
<keyword evidence="4" id="KW-0233">DNA recombination</keyword>
<sequence length="436" mass="49125">MKLTKTNIDRVAKPGLVKSDVLYWDTETKGFGLRVTPTGLAKFIAQGRVRGTEIDARMTIGSYGAWTVDDARRKADEYRHQFEDGIDPREARKQDEAEKVTLRQVADLYMERDGKMRESTKAEMNRHVDKVFADWKDKPIASIREQDVRKRHKEMCAKGLDGRPAPGQAQISLVTLRTLVNFANRRFKRADGSLLIPNNPVHAMKDDWKEFEPRTRHVELNKVGEVWNKLGELRVAARDAAALAGVDLVRFLMLTGARKSEGGSLRWEQVHIDDDPAQCWWHLPSPKNGNPVWLPLSSQAVAIIKQRPKVKLPDGTESPFVFPSKSRCGYITDTRAPLEQLSKVKDIASDGSGAVSPHDLRRTFVTTGFSACGIDLFKLELLTNHVPQGITARHYLQTSRLQYLHPEVQSICDWIEEQARIAHAKATGANVVPLRA</sequence>
<protein>
    <submittedName>
        <fullName evidence="6">Integrase</fullName>
    </submittedName>
</protein>
<dbReference type="Gene3D" id="1.10.443.10">
    <property type="entry name" value="Intergrase catalytic core"/>
    <property type="match status" value="1"/>
</dbReference>
<dbReference type="InterPro" id="IPR038488">
    <property type="entry name" value="Integrase_DNA-bd_sf"/>
</dbReference>
<feature type="domain" description="Tyr recombinase" evidence="5">
    <location>
        <begin position="213"/>
        <end position="409"/>
    </location>
</feature>